<evidence type="ECO:0000313" key="1">
    <source>
        <dbReference type="EMBL" id="GFH29764.1"/>
    </source>
</evidence>
<accession>A0A6A0ACI7</accession>
<evidence type="ECO:0000313" key="2">
    <source>
        <dbReference type="Proteomes" id="UP000485058"/>
    </source>
</evidence>
<feature type="non-terminal residue" evidence="1">
    <location>
        <position position="1"/>
    </location>
</feature>
<dbReference type="Proteomes" id="UP000485058">
    <property type="component" value="Unassembled WGS sequence"/>
</dbReference>
<dbReference type="EMBL" id="BLLF01004515">
    <property type="protein sequence ID" value="GFH29764.1"/>
    <property type="molecule type" value="Genomic_DNA"/>
</dbReference>
<organism evidence="1 2">
    <name type="scientific">Haematococcus lacustris</name>
    <name type="common">Green alga</name>
    <name type="synonym">Haematococcus pluvialis</name>
    <dbReference type="NCBI Taxonomy" id="44745"/>
    <lineage>
        <taxon>Eukaryota</taxon>
        <taxon>Viridiplantae</taxon>
        <taxon>Chlorophyta</taxon>
        <taxon>core chlorophytes</taxon>
        <taxon>Chlorophyceae</taxon>
        <taxon>CS clade</taxon>
        <taxon>Chlamydomonadales</taxon>
        <taxon>Haematococcaceae</taxon>
        <taxon>Haematococcus</taxon>
    </lineage>
</organism>
<keyword evidence="2" id="KW-1185">Reference proteome</keyword>
<name>A0A6A0ACI7_HAELA</name>
<feature type="non-terminal residue" evidence="1">
    <location>
        <position position="112"/>
    </location>
</feature>
<comment type="caution">
    <text evidence="1">The sequence shown here is derived from an EMBL/GenBank/DDBJ whole genome shotgun (WGS) entry which is preliminary data.</text>
</comment>
<dbReference type="AlphaFoldDB" id="A0A6A0ACI7"/>
<sequence length="112" mass="12526">SSKPVNQGDALAPGTSIPDFLELSAPANLPDSMRPAWLPEDAWGRLRDLGKLWPYNKILPLMFATSKDVEASRLWYNQLADKGFDHAGSPHHRVADLTPFQRLLLVRCMQTS</sequence>
<gene>
    <name evidence="1" type="ORF">HaLaN_28481</name>
</gene>
<proteinExistence type="predicted"/>
<protein>
    <submittedName>
        <fullName evidence="1">Uncharacterized protein</fullName>
    </submittedName>
</protein>
<reference evidence="1 2" key="1">
    <citation type="submission" date="2020-02" db="EMBL/GenBank/DDBJ databases">
        <title>Draft genome sequence of Haematococcus lacustris strain NIES-144.</title>
        <authorList>
            <person name="Morimoto D."/>
            <person name="Nakagawa S."/>
            <person name="Yoshida T."/>
            <person name="Sawayama S."/>
        </authorList>
    </citation>
    <scope>NUCLEOTIDE SEQUENCE [LARGE SCALE GENOMIC DNA]</scope>
    <source>
        <strain evidence="1 2">NIES-144</strain>
    </source>
</reference>